<evidence type="ECO:0000313" key="3">
    <source>
        <dbReference type="Proteomes" id="UP001470230"/>
    </source>
</evidence>
<sequence length="602" mass="69155">MFSLTEVIQSRSNNQKDNQKITNYPNEYVPQNYKNDVKNNNMSNNITNQSIHRKSKGNVNVNFQNVIGPVSIKEFNNLPLMSKQMAMNKVSNLSKINDLMNFLLKFKGLEFQKHTFEIVTSNQNTALIDINKEYSLHISHNLIEFLFDNDSLNAYTFINSLLKINSLSFDLEYPSNSFKSILQQVTNIKKVAKININILIKEIEETDLIFNSNKDINSIKFDSSMKMINSYSFQGCKSLSQVTLPPSLVYIGGHAFSNCVSLKEITIPVSVDFIGNYAFDGCFALEKVTLPSSLTSIRVGTFQLCESLNQVVVPFSVETIEDKAFFGCKSLKDVDIPLSIQKIALNAFDDCQFRPSSFGSERKNMTWENGNDDERNELEEIVDEWTKNTISNEEYAEIKEIHIPNSNGNTWGWGKSKNNGFYSWKSNELWREIAKQNHDTQLKSWPNWGNDSWDEETIPKNGFEIIPRSNKNANLANGTWNWGESQKSVDIHKDDQSEWAKDLNSDFSNNASSNNRWTGKFIPPMNGWGKITSSNDYNGWNFGMNNNKNKSSLNWGFSAESIINPWKEKPKSNNEFENKPRTNNTWGWGQKQNERINQWFNY</sequence>
<reference evidence="2 3" key="1">
    <citation type="submission" date="2024-04" db="EMBL/GenBank/DDBJ databases">
        <title>Tritrichomonas musculus Genome.</title>
        <authorList>
            <person name="Alves-Ferreira E."/>
            <person name="Grigg M."/>
            <person name="Lorenzi H."/>
            <person name="Galac M."/>
        </authorList>
    </citation>
    <scope>NUCLEOTIDE SEQUENCE [LARGE SCALE GENOMIC DNA]</scope>
    <source>
        <strain evidence="2 3">EAF2021</strain>
    </source>
</reference>
<dbReference type="InterPro" id="IPR053139">
    <property type="entry name" value="Surface_bspA-like"/>
</dbReference>
<dbReference type="InterPro" id="IPR026906">
    <property type="entry name" value="LRR_5"/>
</dbReference>
<feature type="region of interest" description="Disordered" evidence="1">
    <location>
        <begin position="1"/>
        <end position="25"/>
    </location>
</feature>
<dbReference type="Pfam" id="PF13306">
    <property type="entry name" value="LRR_5"/>
    <property type="match status" value="1"/>
</dbReference>
<name>A0ABR2HB05_9EUKA</name>
<comment type="caution">
    <text evidence="2">The sequence shown here is derived from an EMBL/GenBank/DDBJ whole genome shotgun (WGS) entry which is preliminary data.</text>
</comment>
<dbReference type="PANTHER" id="PTHR45661">
    <property type="entry name" value="SURFACE ANTIGEN"/>
    <property type="match status" value="1"/>
</dbReference>
<gene>
    <name evidence="2" type="ORF">M9Y10_024704</name>
</gene>
<organism evidence="2 3">
    <name type="scientific">Tritrichomonas musculus</name>
    <dbReference type="NCBI Taxonomy" id="1915356"/>
    <lineage>
        <taxon>Eukaryota</taxon>
        <taxon>Metamonada</taxon>
        <taxon>Parabasalia</taxon>
        <taxon>Tritrichomonadida</taxon>
        <taxon>Tritrichomonadidae</taxon>
        <taxon>Tritrichomonas</taxon>
    </lineage>
</organism>
<evidence type="ECO:0000256" key="1">
    <source>
        <dbReference type="SAM" id="MobiDB-lite"/>
    </source>
</evidence>
<keyword evidence="3" id="KW-1185">Reference proteome</keyword>
<dbReference type="InterPro" id="IPR032675">
    <property type="entry name" value="LRR_dom_sf"/>
</dbReference>
<dbReference type="Gene3D" id="3.80.10.10">
    <property type="entry name" value="Ribonuclease Inhibitor"/>
    <property type="match status" value="1"/>
</dbReference>
<dbReference type="EMBL" id="JAPFFF010000034">
    <property type="protein sequence ID" value="KAK8843642.1"/>
    <property type="molecule type" value="Genomic_DNA"/>
</dbReference>
<dbReference type="PANTHER" id="PTHR45661:SF3">
    <property type="entry name" value="IG-LIKE DOMAIN-CONTAINING PROTEIN"/>
    <property type="match status" value="1"/>
</dbReference>
<dbReference type="SUPFAM" id="SSF52058">
    <property type="entry name" value="L domain-like"/>
    <property type="match status" value="1"/>
</dbReference>
<dbReference type="Proteomes" id="UP001470230">
    <property type="component" value="Unassembled WGS sequence"/>
</dbReference>
<protein>
    <submittedName>
        <fullName evidence="2">Uncharacterized protein</fullName>
    </submittedName>
</protein>
<evidence type="ECO:0000313" key="2">
    <source>
        <dbReference type="EMBL" id="KAK8843642.1"/>
    </source>
</evidence>
<accession>A0ABR2HB05</accession>
<proteinExistence type="predicted"/>